<reference evidence="1" key="1">
    <citation type="journal article" date="2019" name="Sci. Rep.">
        <title>Draft genome of Tanacetum cinerariifolium, the natural source of mosquito coil.</title>
        <authorList>
            <person name="Yamashiro T."/>
            <person name="Shiraishi A."/>
            <person name="Satake H."/>
            <person name="Nakayama K."/>
        </authorList>
    </citation>
    <scope>NUCLEOTIDE SEQUENCE</scope>
</reference>
<organism evidence="1">
    <name type="scientific">Tanacetum cinerariifolium</name>
    <name type="common">Dalmatian daisy</name>
    <name type="synonym">Chrysanthemum cinerariifolium</name>
    <dbReference type="NCBI Taxonomy" id="118510"/>
    <lineage>
        <taxon>Eukaryota</taxon>
        <taxon>Viridiplantae</taxon>
        <taxon>Streptophyta</taxon>
        <taxon>Embryophyta</taxon>
        <taxon>Tracheophyta</taxon>
        <taxon>Spermatophyta</taxon>
        <taxon>Magnoliopsida</taxon>
        <taxon>eudicotyledons</taxon>
        <taxon>Gunneridae</taxon>
        <taxon>Pentapetalae</taxon>
        <taxon>asterids</taxon>
        <taxon>campanulids</taxon>
        <taxon>Asterales</taxon>
        <taxon>Asteraceae</taxon>
        <taxon>Asteroideae</taxon>
        <taxon>Anthemideae</taxon>
        <taxon>Anthemidinae</taxon>
        <taxon>Tanacetum</taxon>
    </lineage>
</organism>
<protein>
    <submittedName>
        <fullName evidence="1">Uncharacterized protein</fullName>
    </submittedName>
</protein>
<evidence type="ECO:0000313" key="1">
    <source>
        <dbReference type="EMBL" id="GFB31351.1"/>
    </source>
</evidence>
<gene>
    <name evidence="1" type="ORF">Tci_703322</name>
</gene>
<dbReference type="EMBL" id="BKCJ010599664">
    <property type="protein sequence ID" value="GFB31351.1"/>
    <property type="molecule type" value="Genomic_DNA"/>
</dbReference>
<dbReference type="AlphaFoldDB" id="A0A699LF13"/>
<accession>A0A699LF13</accession>
<feature type="non-terminal residue" evidence="1">
    <location>
        <position position="1"/>
    </location>
</feature>
<sequence length="83" mass="9605">RVEVYYECKEPFKSLKCLWVRNKSIAATWLEKVVTPLIDPAIKVEFQRISLTGFAAASAVLKPERLKVDRHSMSEPMSYYLID</sequence>
<comment type="caution">
    <text evidence="1">The sequence shown here is derived from an EMBL/GenBank/DDBJ whole genome shotgun (WGS) entry which is preliminary data.</text>
</comment>
<name>A0A699LF13_TANCI</name>
<proteinExistence type="predicted"/>